<accession>A0ABZ2K0S5</accession>
<sequence length="454" mass="48799">MARTIHRRPLLLGLASALSVSAVGRRLLSDQTQAAPVKRLVLLMQNNGTQQSRFWPAGSAFTSPILEPLVRDPAIAKRTMAVKGIFIPRDANGTSANEHDMGFARMFTGAKLLNVGGQPWGGAASVDQIVARHWQVKSLNLAILASSVEPKPKPGFDHRRSFCYLGPGQHKLPIVNPYDAYVSLFSDFPKIDDPVARTKLSLRMAALGAVHDQLQTVRDKLGQAEQAKLDLNLSSVRDLETRLQAMRDGQSPPGAKCSLRPAQSKDYSQTPSLLLNDESAIPEMATTMLDLIAASLACNVTRVATMQFGYGGGKWRYAWEGLNRDFHGRVAHSDTSDAGSSPTNTDRVVAVNRYYASQVAYLAAKLNAVPEGEGTMLDHTLIVWANEFGRGDHSLNNVPIVFVGGPASGMTTGGRVVDAGAQTFQRVGCTILNAMGVPSAGFGDEPQCGPLRGV</sequence>
<organism evidence="2 3">
    <name type="scientific">Pendulispora brunnea</name>
    <dbReference type="NCBI Taxonomy" id="2905690"/>
    <lineage>
        <taxon>Bacteria</taxon>
        <taxon>Pseudomonadati</taxon>
        <taxon>Myxococcota</taxon>
        <taxon>Myxococcia</taxon>
        <taxon>Myxococcales</taxon>
        <taxon>Sorangiineae</taxon>
        <taxon>Pendulisporaceae</taxon>
        <taxon>Pendulispora</taxon>
    </lineage>
</organism>
<proteinExistence type="predicted"/>
<dbReference type="InterPro" id="IPR011447">
    <property type="entry name" value="DUF1552"/>
</dbReference>
<feature type="signal peptide" evidence="1">
    <location>
        <begin position="1"/>
        <end position="22"/>
    </location>
</feature>
<dbReference type="Proteomes" id="UP001379533">
    <property type="component" value="Chromosome"/>
</dbReference>
<evidence type="ECO:0000313" key="2">
    <source>
        <dbReference type="EMBL" id="WXA91150.1"/>
    </source>
</evidence>
<keyword evidence="3" id="KW-1185">Reference proteome</keyword>
<dbReference type="RefSeq" id="WP_394841771.1">
    <property type="nucleotide sequence ID" value="NZ_CP089982.1"/>
</dbReference>
<gene>
    <name evidence="2" type="ORF">LZC95_32430</name>
</gene>
<dbReference type="Pfam" id="PF07586">
    <property type="entry name" value="HXXSHH"/>
    <property type="match status" value="1"/>
</dbReference>
<dbReference type="EMBL" id="CP089982">
    <property type="protein sequence ID" value="WXA91150.1"/>
    <property type="molecule type" value="Genomic_DNA"/>
</dbReference>
<keyword evidence="1" id="KW-0732">Signal</keyword>
<feature type="chain" id="PRO_5045938627" evidence="1">
    <location>
        <begin position="23"/>
        <end position="454"/>
    </location>
</feature>
<protein>
    <submittedName>
        <fullName evidence="2">DUF1552 domain-containing protein</fullName>
    </submittedName>
</protein>
<evidence type="ECO:0000313" key="3">
    <source>
        <dbReference type="Proteomes" id="UP001379533"/>
    </source>
</evidence>
<evidence type="ECO:0000256" key="1">
    <source>
        <dbReference type="SAM" id="SignalP"/>
    </source>
</evidence>
<name>A0ABZ2K0S5_9BACT</name>
<reference evidence="2 3" key="1">
    <citation type="submission" date="2021-12" db="EMBL/GenBank/DDBJ databases">
        <title>Discovery of the Pendulisporaceae a myxobacterial family with distinct sporulation behavior and unique specialized metabolism.</title>
        <authorList>
            <person name="Garcia R."/>
            <person name="Popoff A."/>
            <person name="Bader C.D."/>
            <person name="Loehr J."/>
            <person name="Walesch S."/>
            <person name="Walt C."/>
            <person name="Boldt J."/>
            <person name="Bunk B."/>
            <person name="Haeckl F.J.F.P.J."/>
            <person name="Gunesch A.P."/>
            <person name="Birkelbach J."/>
            <person name="Nuebel U."/>
            <person name="Pietschmann T."/>
            <person name="Bach T."/>
            <person name="Mueller R."/>
        </authorList>
    </citation>
    <scope>NUCLEOTIDE SEQUENCE [LARGE SCALE GENOMIC DNA]</scope>
    <source>
        <strain evidence="2 3">MSr12523</strain>
    </source>
</reference>